<dbReference type="SUPFAM" id="SSF55486">
    <property type="entry name" value="Metalloproteases ('zincins'), catalytic domain"/>
    <property type="match status" value="1"/>
</dbReference>
<feature type="domain" description="Peptidase M1 membrane alanine aminopeptidase" evidence="1">
    <location>
        <begin position="404"/>
        <end position="570"/>
    </location>
</feature>
<dbReference type="GO" id="GO:0008270">
    <property type="term" value="F:zinc ion binding"/>
    <property type="evidence" value="ECO:0007669"/>
    <property type="project" value="InterPro"/>
</dbReference>
<evidence type="ECO:0000313" key="3">
    <source>
        <dbReference type="Proteomes" id="UP000199532"/>
    </source>
</evidence>
<dbReference type="Proteomes" id="UP000199532">
    <property type="component" value="Unassembled WGS sequence"/>
</dbReference>
<dbReference type="AlphaFoldDB" id="A0A1H6QIC9"/>
<dbReference type="GO" id="GO:0043171">
    <property type="term" value="P:peptide catabolic process"/>
    <property type="evidence" value="ECO:0007669"/>
    <property type="project" value="TreeGrafter"/>
</dbReference>
<keyword evidence="2" id="KW-0645">Protease</keyword>
<evidence type="ECO:0000313" key="2">
    <source>
        <dbReference type="EMBL" id="SEI39937.1"/>
    </source>
</evidence>
<dbReference type="PANTHER" id="PTHR11533:SF174">
    <property type="entry name" value="PUROMYCIN-SENSITIVE AMINOPEPTIDASE-RELATED"/>
    <property type="match status" value="1"/>
</dbReference>
<reference evidence="2 3" key="1">
    <citation type="submission" date="2016-10" db="EMBL/GenBank/DDBJ databases">
        <authorList>
            <person name="de Groot N.N."/>
        </authorList>
    </citation>
    <scope>NUCLEOTIDE SEQUENCE [LARGE SCALE GENOMIC DNA]</scope>
    <source>
        <strain evidence="2 3">DSM 19938</strain>
    </source>
</reference>
<dbReference type="InterPro" id="IPR014782">
    <property type="entry name" value="Peptidase_M1_dom"/>
</dbReference>
<keyword evidence="2" id="KW-0378">Hydrolase</keyword>
<dbReference type="GO" id="GO:0042277">
    <property type="term" value="F:peptide binding"/>
    <property type="evidence" value="ECO:0007669"/>
    <property type="project" value="TreeGrafter"/>
</dbReference>
<organism evidence="2 3">
    <name type="scientific">Dyadobacter koreensis</name>
    <dbReference type="NCBI Taxonomy" id="408657"/>
    <lineage>
        <taxon>Bacteria</taxon>
        <taxon>Pseudomonadati</taxon>
        <taxon>Bacteroidota</taxon>
        <taxon>Cytophagia</taxon>
        <taxon>Cytophagales</taxon>
        <taxon>Spirosomataceae</taxon>
        <taxon>Dyadobacter</taxon>
    </lineage>
</organism>
<dbReference type="OrthoDB" id="9814383at2"/>
<proteinExistence type="predicted"/>
<gene>
    <name evidence="2" type="ORF">SAMN04487995_0396</name>
</gene>
<name>A0A1H6QIC9_9BACT</name>
<dbReference type="GO" id="GO:0005737">
    <property type="term" value="C:cytoplasm"/>
    <property type="evidence" value="ECO:0007669"/>
    <property type="project" value="TreeGrafter"/>
</dbReference>
<keyword evidence="3" id="KW-1185">Reference proteome</keyword>
<dbReference type="GO" id="GO:0070006">
    <property type="term" value="F:metalloaminopeptidase activity"/>
    <property type="evidence" value="ECO:0007669"/>
    <property type="project" value="TreeGrafter"/>
</dbReference>
<dbReference type="Pfam" id="PF01433">
    <property type="entry name" value="Peptidase_M1"/>
    <property type="match status" value="1"/>
</dbReference>
<keyword evidence="2" id="KW-0031">Aminopeptidase</keyword>
<dbReference type="InterPro" id="IPR027268">
    <property type="entry name" value="Peptidase_M4/M1_CTD_sf"/>
</dbReference>
<dbReference type="GO" id="GO:0016020">
    <property type="term" value="C:membrane"/>
    <property type="evidence" value="ECO:0007669"/>
    <property type="project" value="TreeGrafter"/>
</dbReference>
<dbReference type="CDD" id="cd09604">
    <property type="entry name" value="M1_APN_like"/>
    <property type="match status" value="1"/>
</dbReference>
<protein>
    <submittedName>
        <fullName evidence="2">Aminopeptidase N</fullName>
    </submittedName>
</protein>
<dbReference type="Gene3D" id="1.10.390.10">
    <property type="entry name" value="Neutral Protease Domain 2"/>
    <property type="match status" value="1"/>
</dbReference>
<dbReference type="InterPro" id="IPR050344">
    <property type="entry name" value="Peptidase_M1_aminopeptidases"/>
</dbReference>
<dbReference type="PANTHER" id="PTHR11533">
    <property type="entry name" value="PROTEASE M1 ZINC METALLOPROTEASE"/>
    <property type="match status" value="1"/>
</dbReference>
<dbReference type="GO" id="GO:0005615">
    <property type="term" value="C:extracellular space"/>
    <property type="evidence" value="ECO:0007669"/>
    <property type="project" value="TreeGrafter"/>
</dbReference>
<sequence>MLILPSVVILSLQYFMKRLLALLFHFFILHSISAQSLKFQASKYNASDLFPSNSFLPSGNLYRTATGEPGPSYWQNRADYRIDVSLDDQADIIKGVETITYSNNSPQALSFLWLQMDQNVYRKHSKGIDAKLFLKSGSDTSGFTEGFGIEHVLVSHLKGQKKLANIYVEDTKMRVDLTSPLLPGQKIDLQIKYSYNFPRNFLNADFHVNRTDILPTQNGKIYSVAQWYPRLCVLDDLSGWNTLPYLGNGEFYLEYGNFDVNITLPSAYIVEASGDLLNPTEVLTPIQLQRWNKAKSSKQKVYIRAINEVADPSSRPSKPFCTWKFRLTSARDFAWTASKSFVWEAVNIVLPSGKKVLGSSLYPPESKLADSWERSGEYIAFTLQYFSEKWAEYPYNKAVNVASNLDGMEYPGLVFCSAKDKGNMFWAVVNHELGHTWFPMLVGSNERKHAWMDEGFNAFMDNLATKKFNGGEFIGYPEIDIAVTGLFADSLAAIMTRPDVIPPNQVYTIQYQKVAYLLTLLREHILGEERFDFAFRKYIHDWAYKHPAPSDFFASINSSTGEDLTWFWKSMFAENYKMDQKITQVINPGKGKEKKAVIIIENMEKAAMPLHIEVTFENRIKEIYKFPVEIWQQGAIYTFSPAIDGPVSQVLIDSSEVFPDMDRSNNVWKSY</sequence>
<dbReference type="EMBL" id="FNXY01000001">
    <property type="protein sequence ID" value="SEI39937.1"/>
    <property type="molecule type" value="Genomic_DNA"/>
</dbReference>
<accession>A0A1H6QIC9</accession>
<evidence type="ECO:0000259" key="1">
    <source>
        <dbReference type="Pfam" id="PF01433"/>
    </source>
</evidence>
<dbReference type="STRING" id="408657.SAMN04487995_0396"/>